<dbReference type="PANTHER" id="PTHR36172">
    <property type="match status" value="1"/>
</dbReference>
<dbReference type="Pfam" id="PF00239">
    <property type="entry name" value="Resolvase"/>
    <property type="match status" value="1"/>
</dbReference>
<evidence type="ECO:0000259" key="6">
    <source>
        <dbReference type="PROSITE" id="PS50937"/>
    </source>
</evidence>
<dbReference type="InterPro" id="IPR000551">
    <property type="entry name" value="MerR-type_HTH_dom"/>
</dbReference>
<reference evidence="8 9" key="1">
    <citation type="submission" date="2024-03" db="EMBL/GenBank/DDBJ databases">
        <title>Bacilli Hybrid Assemblies.</title>
        <authorList>
            <person name="Kovac J."/>
        </authorList>
    </citation>
    <scope>NUCLEOTIDE SEQUENCE [LARGE SCALE GENOMIC DNA]</scope>
    <source>
        <strain evidence="8 9">FSL M8-0022</strain>
    </source>
</reference>
<comment type="caution">
    <text evidence="8">The sequence shown here is derived from an EMBL/GenBank/DDBJ whole genome shotgun (WGS) entry which is preliminary data.</text>
</comment>
<dbReference type="InterPro" id="IPR041718">
    <property type="entry name" value="IS607_transposase-like"/>
</dbReference>
<dbReference type="InterPro" id="IPR009061">
    <property type="entry name" value="DNA-bd_dom_put_sf"/>
</dbReference>
<dbReference type="Gene3D" id="1.10.287.2170">
    <property type="match status" value="1"/>
</dbReference>
<dbReference type="Pfam" id="PF13411">
    <property type="entry name" value="MerR_1"/>
    <property type="match status" value="1"/>
</dbReference>
<dbReference type="InterPro" id="IPR048046">
    <property type="entry name" value="Transpos_IS607"/>
</dbReference>
<proteinExistence type="predicted"/>
<dbReference type="RefSeq" id="WP_048624295.1">
    <property type="nucleotide sequence ID" value="NZ_CP155465.1"/>
</dbReference>
<evidence type="ECO:0000256" key="1">
    <source>
        <dbReference type="ARBA" id="ARBA00022908"/>
    </source>
</evidence>
<dbReference type="PROSITE" id="PS50937">
    <property type="entry name" value="HTH_MERR_2"/>
    <property type="match status" value="1"/>
</dbReference>
<feature type="active site" description="O-(5'-phospho-DNA)-serine intermediate" evidence="4">
    <location>
        <position position="67"/>
    </location>
</feature>
<evidence type="ECO:0000313" key="9">
    <source>
        <dbReference type="Proteomes" id="UP001459714"/>
    </source>
</evidence>
<dbReference type="CDD" id="cd03769">
    <property type="entry name" value="SR_IS607_transposase_like"/>
    <property type="match status" value="1"/>
</dbReference>
<dbReference type="Proteomes" id="UP001459714">
    <property type="component" value="Unassembled WGS sequence"/>
</dbReference>
<feature type="coiled-coil region" evidence="5">
    <location>
        <begin position="186"/>
        <end position="213"/>
    </location>
</feature>
<feature type="domain" description="HTH merR-type" evidence="6">
    <location>
        <begin position="3"/>
        <end position="54"/>
    </location>
</feature>
<gene>
    <name evidence="8" type="ORF">NST17_16965</name>
</gene>
<evidence type="ECO:0000256" key="5">
    <source>
        <dbReference type="SAM" id="Coils"/>
    </source>
</evidence>
<accession>A0ABU9K141</accession>
<dbReference type="SUPFAM" id="SSF53041">
    <property type="entry name" value="Resolvase-like"/>
    <property type="match status" value="1"/>
</dbReference>
<evidence type="ECO:0000256" key="3">
    <source>
        <dbReference type="ARBA" id="ARBA00023172"/>
    </source>
</evidence>
<keyword evidence="5" id="KW-0175">Coiled coil</keyword>
<dbReference type="SMART" id="SM00857">
    <property type="entry name" value="Resolvase"/>
    <property type="match status" value="1"/>
</dbReference>
<evidence type="ECO:0000259" key="7">
    <source>
        <dbReference type="PROSITE" id="PS51736"/>
    </source>
</evidence>
<evidence type="ECO:0000256" key="2">
    <source>
        <dbReference type="ARBA" id="ARBA00023125"/>
    </source>
</evidence>
<dbReference type="InterPro" id="IPR006118">
    <property type="entry name" value="Recombinase_CS"/>
</dbReference>
<dbReference type="InterPro" id="IPR006119">
    <property type="entry name" value="Resolv_N"/>
</dbReference>
<keyword evidence="9" id="KW-1185">Reference proteome</keyword>
<dbReference type="Gene3D" id="1.10.1660.10">
    <property type="match status" value="1"/>
</dbReference>
<dbReference type="PROSITE" id="PS51736">
    <property type="entry name" value="RECOMBINASES_3"/>
    <property type="match status" value="1"/>
</dbReference>
<dbReference type="PROSITE" id="PS00397">
    <property type="entry name" value="RECOMBINASES_1"/>
    <property type="match status" value="1"/>
</dbReference>
<organism evidence="8 9">
    <name type="scientific">Caldifermentibacillus hisashii</name>
    <dbReference type="NCBI Taxonomy" id="996558"/>
    <lineage>
        <taxon>Bacteria</taxon>
        <taxon>Bacillati</taxon>
        <taxon>Bacillota</taxon>
        <taxon>Bacilli</taxon>
        <taxon>Bacillales</taxon>
        <taxon>Bacillaceae</taxon>
        <taxon>Caldifermentibacillus</taxon>
    </lineage>
</organism>
<dbReference type="InterPro" id="IPR051491">
    <property type="entry name" value="Recombinase/Transposase-rel"/>
</dbReference>
<evidence type="ECO:0000313" key="8">
    <source>
        <dbReference type="EMBL" id="MEL3958852.1"/>
    </source>
</evidence>
<dbReference type="NCBIfam" id="NF033518">
    <property type="entry name" value="transpos_IS607"/>
    <property type="match status" value="1"/>
</dbReference>
<dbReference type="PANTHER" id="PTHR36172:SF1">
    <property type="entry name" value="RESOLVASE-RELATED"/>
    <property type="match status" value="1"/>
</dbReference>
<dbReference type="InterPro" id="IPR036162">
    <property type="entry name" value="Resolvase-like_N_sf"/>
</dbReference>
<feature type="domain" description="Resolvase/invertase-type recombinase catalytic" evidence="7">
    <location>
        <begin position="59"/>
        <end position="210"/>
    </location>
</feature>
<sequence>MRYYSIHEFSKLINRTPQTLRNWDKSGKLKPHHTGSNGYRYYSHDQLKEVLGIKETSQKVVGYCRVSSNKQKDDLQRQVENMKKYLESLNVEYEIIQDIGSGINYKKKGLRQLIKMINNKEVDKIVVFYKDRLLRFGFELVEYMANLNGCEIEVLDSTEKTDEQELVEDLIQIVTVFSCRLQGKRANKTRKLVDELIEENEELLNDKVNKSDVETK</sequence>
<dbReference type="Gene3D" id="3.40.50.1390">
    <property type="entry name" value="Resolvase, N-terminal catalytic domain"/>
    <property type="match status" value="1"/>
</dbReference>
<name>A0ABU9K141_9BACI</name>
<protein>
    <submittedName>
        <fullName evidence="8">IS607 family transposase</fullName>
    </submittedName>
</protein>
<dbReference type="EMBL" id="JBBYAK010000001">
    <property type="protein sequence ID" value="MEL3958852.1"/>
    <property type="molecule type" value="Genomic_DNA"/>
</dbReference>
<keyword evidence="2" id="KW-0238">DNA-binding</keyword>
<evidence type="ECO:0000256" key="4">
    <source>
        <dbReference type="PROSITE-ProRule" id="PRU10137"/>
    </source>
</evidence>
<dbReference type="GeneID" id="87583218"/>
<keyword evidence="3" id="KW-0233">DNA recombination</keyword>
<dbReference type="SUPFAM" id="SSF46955">
    <property type="entry name" value="Putative DNA-binding domain"/>
    <property type="match status" value="1"/>
</dbReference>
<keyword evidence="1" id="KW-0229">DNA integration</keyword>